<name>A0A9P6EUM1_9AGAR</name>
<protein>
    <submittedName>
        <fullName evidence="1">Uncharacterized protein</fullName>
    </submittedName>
</protein>
<evidence type="ECO:0000313" key="2">
    <source>
        <dbReference type="Proteomes" id="UP000807306"/>
    </source>
</evidence>
<accession>A0A9P6EUM1</accession>
<reference evidence="1" key="1">
    <citation type="submission" date="2020-11" db="EMBL/GenBank/DDBJ databases">
        <authorList>
            <consortium name="DOE Joint Genome Institute"/>
            <person name="Ahrendt S."/>
            <person name="Riley R."/>
            <person name="Andreopoulos W."/>
            <person name="Labutti K."/>
            <person name="Pangilinan J."/>
            <person name="Ruiz-Duenas F.J."/>
            <person name="Barrasa J.M."/>
            <person name="Sanchez-Garcia M."/>
            <person name="Camarero S."/>
            <person name="Miyauchi S."/>
            <person name="Serrano A."/>
            <person name="Linde D."/>
            <person name="Babiker R."/>
            <person name="Drula E."/>
            <person name="Ayuso-Fernandez I."/>
            <person name="Pacheco R."/>
            <person name="Padilla G."/>
            <person name="Ferreira P."/>
            <person name="Barriuso J."/>
            <person name="Kellner H."/>
            <person name="Castanera R."/>
            <person name="Alfaro M."/>
            <person name="Ramirez L."/>
            <person name="Pisabarro A.G."/>
            <person name="Kuo A."/>
            <person name="Tritt A."/>
            <person name="Lipzen A."/>
            <person name="He G."/>
            <person name="Yan M."/>
            <person name="Ng V."/>
            <person name="Cullen D."/>
            <person name="Martin F."/>
            <person name="Rosso M.-N."/>
            <person name="Henrissat B."/>
            <person name="Hibbett D."/>
            <person name="Martinez A.T."/>
            <person name="Grigoriev I.V."/>
        </authorList>
    </citation>
    <scope>NUCLEOTIDE SEQUENCE</scope>
    <source>
        <strain evidence="1">CBS 506.95</strain>
    </source>
</reference>
<organism evidence="1 2">
    <name type="scientific">Crepidotus variabilis</name>
    <dbReference type="NCBI Taxonomy" id="179855"/>
    <lineage>
        <taxon>Eukaryota</taxon>
        <taxon>Fungi</taxon>
        <taxon>Dikarya</taxon>
        <taxon>Basidiomycota</taxon>
        <taxon>Agaricomycotina</taxon>
        <taxon>Agaricomycetes</taxon>
        <taxon>Agaricomycetidae</taxon>
        <taxon>Agaricales</taxon>
        <taxon>Agaricineae</taxon>
        <taxon>Crepidotaceae</taxon>
        <taxon>Crepidotus</taxon>
    </lineage>
</organism>
<sequence>MYQALTLPRIHLFTSRSRPWHAFSVFSKASKGHVYCSVKPTYPNRVYATVSKSTICQRPATKPLISTRYFSNKEPDANTEDSVPRLIDETVLQAVTSSRRESTSLREIIEQYFACSGTILEVSLPYESRPSEARRTVSTDIAVLQCESNVILIAHCAVIGGEDKITLSSGFTLNIAREKVRGEAVIITCAHTLEEIRQAVA</sequence>
<keyword evidence="2" id="KW-1185">Reference proteome</keyword>
<dbReference type="OrthoDB" id="10054765at2759"/>
<dbReference type="AlphaFoldDB" id="A0A9P6EUM1"/>
<comment type="caution">
    <text evidence="1">The sequence shown here is derived from an EMBL/GenBank/DDBJ whole genome shotgun (WGS) entry which is preliminary data.</text>
</comment>
<proteinExistence type="predicted"/>
<gene>
    <name evidence="1" type="ORF">CPB83DRAFT_20674</name>
</gene>
<evidence type="ECO:0000313" key="1">
    <source>
        <dbReference type="EMBL" id="KAF9535582.1"/>
    </source>
</evidence>
<dbReference type="Proteomes" id="UP000807306">
    <property type="component" value="Unassembled WGS sequence"/>
</dbReference>
<dbReference type="EMBL" id="MU157824">
    <property type="protein sequence ID" value="KAF9535582.1"/>
    <property type="molecule type" value="Genomic_DNA"/>
</dbReference>